<evidence type="ECO:0000259" key="7">
    <source>
        <dbReference type="Pfam" id="PF00107"/>
    </source>
</evidence>
<dbReference type="Proteomes" id="UP001501474">
    <property type="component" value="Unassembled WGS sequence"/>
</dbReference>
<keyword evidence="5" id="KW-0560">Oxidoreductase</keyword>
<evidence type="ECO:0000256" key="4">
    <source>
        <dbReference type="ARBA" id="ARBA00022833"/>
    </source>
</evidence>
<keyword evidence="9" id="KW-1185">Reference proteome</keyword>
<keyword evidence="3" id="KW-0479">Metal-binding</keyword>
<dbReference type="PANTHER" id="PTHR43350">
    <property type="entry name" value="NAD-DEPENDENT ALCOHOL DEHYDROGENASE"/>
    <property type="match status" value="1"/>
</dbReference>
<organism evidence="8 9">
    <name type="scientific">Streptomyces indiaensis</name>
    <dbReference type="NCBI Taxonomy" id="284033"/>
    <lineage>
        <taxon>Bacteria</taxon>
        <taxon>Bacillati</taxon>
        <taxon>Actinomycetota</taxon>
        <taxon>Actinomycetes</taxon>
        <taxon>Kitasatosporales</taxon>
        <taxon>Streptomycetaceae</taxon>
        <taxon>Streptomyces</taxon>
    </lineage>
</organism>
<protein>
    <recommendedName>
        <fullName evidence="7">Alcohol dehydrogenase-like C-terminal domain-containing protein</fullName>
    </recommendedName>
</protein>
<proteinExistence type="inferred from homology"/>
<evidence type="ECO:0000256" key="3">
    <source>
        <dbReference type="ARBA" id="ARBA00022723"/>
    </source>
</evidence>
<dbReference type="InterPro" id="IPR013149">
    <property type="entry name" value="ADH-like_C"/>
</dbReference>
<name>A0ABN3EIB3_9ACTN</name>
<evidence type="ECO:0000256" key="1">
    <source>
        <dbReference type="ARBA" id="ARBA00001947"/>
    </source>
</evidence>
<evidence type="ECO:0000256" key="5">
    <source>
        <dbReference type="ARBA" id="ARBA00023002"/>
    </source>
</evidence>
<gene>
    <name evidence="8" type="ORF">GCM10010104_66090</name>
</gene>
<feature type="domain" description="Alcohol dehydrogenase-like C-terminal" evidence="7">
    <location>
        <begin position="39"/>
        <end position="109"/>
    </location>
</feature>
<sequence>MAEVRAGACAGVVHPARSKVPTGLRPGVPGLGEWRNCRAERLTLAKELGATPTVDTSGTDLAPALDEITGGQGADGVVETTGNVGVLRQGVDALAARGTLVVVGPSARRSPSMSTASSAASVSSASPSATASRRP</sequence>
<accession>A0ABN3EIB3</accession>
<reference evidence="8 9" key="1">
    <citation type="journal article" date="2019" name="Int. J. Syst. Evol. Microbiol.">
        <title>The Global Catalogue of Microorganisms (GCM) 10K type strain sequencing project: providing services to taxonomists for standard genome sequencing and annotation.</title>
        <authorList>
            <consortium name="The Broad Institute Genomics Platform"/>
            <consortium name="The Broad Institute Genome Sequencing Center for Infectious Disease"/>
            <person name="Wu L."/>
            <person name="Ma J."/>
        </authorList>
    </citation>
    <scope>NUCLEOTIDE SEQUENCE [LARGE SCALE GENOMIC DNA]</scope>
    <source>
        <strain evidence="8 9">JCM 3053</strain>
    </source>
</reference>
<keyword evidence="4" id="KW-0862">Zinc</keyword>
<comment type="similarity">
    <text evidence="2">Belongs to the zinc-containing alcohol dehydrogenase family.</text>
</comment>
<comment type="caution">
    <text evidence="8">The sequence shown here is derived from an EMBL/GenBank/DDBJ whole genome shotgun (WGS) entry which is preliminary data.</text>
</comment>
<evidence type="ECO:0000256" key="2">
    <source>
        <dbReference type="ARBA" id="ARBA00008072"/>
    </source>
</evidence>
<dbReference type="InterPro" id="IPR036291">
    <property type="entry name" value="NAD(P)-bd_dom_sf"/>
</dbReference>
<comment type="cofactor">
    <cofactor evidence="1">
        <name>Zn(2+)</name>
        <dbReference type="ChEBI" id="CHEBI:29105"/>
    </cofactor>
</comment>
<dbReference type="SUPFAM" id="SSF51735">
    <property type="entry name" value="NAD(P)-binding Rossmann-fold domains"/>
    <property type="match status" value="1"/>
</dbReference>
<evidence type="ECO:0000313" key="9">
    <source>
        <dbReference type="Proteomes" id="UP001501474"/>
    </source>
</evidence>
<dbReference type="EMBL" id="BAAART010000206">
    <property type="protein sequence ID" value="GAA2259494.1"/>
    <property type="molecule type" value="Genomic_DNA"/>
</dbReference>
<dbReference type="PANTHER" id="PTHR43350:SF2">
    <property type="entry name" value="GROES-LIKE ZINC-BINDING ALCOHOL DEHYDROGENASE FAMILY PROTEIN"/>
    <property type="match status" value="1"/>
</dbReference>
<feature type="region of interest" description="Disordered" evidence="6">
    <location>
        <begin position="105"/>
        <end position="135"/>
    </location>
</feature>
<dbReference type="Gene3D" id="3.40.50.720">
    <property type="entry name" value="NAD(P)-binding Rossmann-like Domain"/>
    <property type="match status" value="1"/>
</dbReference>
<evidence type="ECO:0000256" key="6">
    <source>
        <dbReference type="SAM" id="MobiDB-lite"/>
    </source>
</evidence>
<evidence type="ECO:0000313" key="8">
    <source>
        <dbReference type="EMBL" id="GAA2259494.1"/>
    </source>
</evidence>
<dbReference type="Pfam" id="PF00107">
    <property type="entry name" value="ADH_zinc_N"/>
    <property type="match status" value="1"/>
</dbReference>